<reference evidence="3 4" key="1">
    <citation type="submission" date="2024-01" db="EMBL/GenBank/DDBJ databases">
        <title>A draft genome for the cacao thread blight pathogen Marasmiellus scandens.</title>
        <authorList>
            <person name="Baruah I.K."/>
            <person name="Leung J."/>
            <person name="Bukari Y."/>
            <person name="Amoako-Attah I."/>
            <person name="Meinhardt L.W."/>
            <person name="Bailey B.A."/>
            <person name="Cohen S.P."/>
        </authorList>
    </citation>
    <scope>NUCLEOTIDE SEQUENCE [LARGE SCALE GENOMIC DNA]</scope>
    <source>
        <strain evidence="3 4">GH-19</strain>
    </source>
</reference>
<name>A0ABR1JCV4_9AGAR</name>
<evidence type="ECO:0000256" key="2">
    <source>
        <dbReference type="SAM" id="MobiDB-lite"/>
    </source>
</evidence>
<feature type="compositionally biased region" description="Polar residues" evidence="2">
    <location>
        <begin position="1"/>
        <end position="14"/>
    </location>
</feature>
<sequence length="191" mass="21325">MAPQNPVSPSTSVPAQPLALAKVSNPSSRTRSYSFARLRRLLPGRDTVTAGLEDSWELFKRVSGELPVPGLSSALEGVSFLEEKYSMNKKNKKALNDLKEKLQRFNNTVNYYREEDIISKLKQDDSNYGLISIVGKKLEAVANEYKEDSQVSTFVKSNNYAEKIADVVAQMSDMIAGIMVRVREPVIVHID</sequence>
<dbReference type="Proteomes" id="UP001498398">
    <property type="component" value="Unassembled WGS sequence"/>
</dbReference>
<accession>A0ABR1JCV4</accession>
<gene>
    <name evidence="3" type="ORF">VKT23_010795</name>
</gene>
<evidence type="ECO:0000313" key="4">
    <source>
        <dbReference type="Proteomes" id="UP001498398"/>
    </source>
</evidence>
<feature type="region of interest" description="Disordered" evidence="2">
    <location>
        <begin position="1"/>
        <end position="27"/>
    </location>
</feature>
<keyword evidence="4" id="KW-1185">Reference proteome</keyword>
<evidence type="ECO:0000256" key="1">
    <source>
        <dbReference type="SAM" id="Coils"/>
    </source>
</evidence>
<comment type="caution">
    <text evidence="3">The sequence shown here is derived from an EMBL/GenBank/DDBJ whole genome shotgun (WGS) entry which is preliminary data.</text>
</comment>
<dbReference type="EMBL" id="JBANRG010000022">
    <property type="protein sequence ID" value="KAK7455763.1"/>
    <property type="molecule type" value="Genomic_DNA"/>
</dbReference>
<proteinExistence type="predicted"/>
<feature type="coiled-coil region" evidence="1">
    <location>
        <begin position="88"/>
        <end position="115"/>
    </location>
</feature>
<organism evidence="3 4">
    <name type="scientific">Marasmiellus scandens</name>
    <dbReference type="NCBI Taxonomy" id="2682957"/>
    <lineage>
        <taxon>Eukaryota</taxon>
        <taxon>Fungi</taxon>
        <taxon>Dikarya</taxon>
        <taxon>Basidiomycota</taxon>
        <taxon>Agaricomycotina</taxon>
        <taxon>Agaricomycetes</taxon>
        <taxon>Agaricomycetidae</taxon>
        <taxon>Agaricales</taxon>
        <taxon>Marasmiineae</taxon>
        <taxon>Omphalotaceae</taxon>
        <taxon>Marasmiellus</taxon>
    </lineage>
</organism>
<keyword evidence="1" id="KW-0175">Coiled coil</keyword>
<evidence type="ECO:0000313" key="3">
    <source>
        <dbReference type="EMBL" id="KAK7455763.1"/>
    </source>
</evidence>
<protein>
    <submittedName>
        <fullName evidence="3">Uncharacterized protein</fullName>
    </submittedName>
</protein>